<protein>
    <submittedName>
        <fullName evidence="1">Uncharacterized protein</fullName>
    </submittedName>
</protein>
<keyword evidence="2" id="KW-1185">Reference proteome</keyword>
<dbReference type="AlphaFoldDB" id="A0AAE0K895"/>
<gene>
    <name evidence="1" type="ORF">B0T24DRAFT_595086</name>
</gene>
<dbReference type="Proteomes" id="UP001287356">
    <property type="component" value="Unassembled WGS sequence"/>
</dbReference>
<reference evidence="1" key="2">
    <citation type="submission" date="2023-06" db="EMBL/GenBank/DDBJ databases">
        <authorList>
            <consortium name="Lawrence Berkeley National Laboratory"/>
            <person name="Haridas S."/>
            <person name="Hensen N."/>
            <person name="Bonometti L."/>
            <person name="Westerberg I."/>
            <person name="Brannstrom I.O."/>
            <person name="Guillou S."/>
            <person name="Cros-Aarteil S."/>
            <person name="Calhoun S."/>
            <person name="Kuo A."/>
            <person name="Mondo S."/>
            <person name="Pangilinan J."/>
            <person name="Riley R."/>
            <person name="Labutti K."/>
            <person name="Andreopoulos B."/>
            <person name="Lipzen A."/>
            <person name="Chen C."/>
            <person name="Yanf M."/>
            <person name="Daum C."/>
            <person name="Ng V."/>
            <person name="Clum A."/>
            <person name="Steindorff A."/>
            <person name="Ohm R."/>
            <person name="Martin F."/>
            <person name="Silar P."/>
            <person name="Natvig D."/>
            <person name="Lalanne C."/>
            <person name="Gautier V."/>
            <person name="Ament-Velasquez S.L."/>
            <person name="Kruys A."/>
            <person name="Hutchinson M.I."/>
            <person name="Powell A.J."/>
            <person name="Barry K."/>
            <person name="Miller A.N."/>
            <person name="Grigoriev I.V."/>
            <person name="Debuchy R."/>
            <person name="Gladieux P."/>
            <person name="Thoren M.H."/>
            <person name="Johannesson H."/>
        </authorList>
    </citation>
    <scope>NUCLEOTIDE SEQUENCE</scope>
    <source>
        <strain evidence="1">CBS 958.72</strain>
    </source>
</reference>
<sequence>MGWKSWAANQLLMDFSHGKVRQAPPGRPSGSPSGRRQGLLDLEAELKRSWEAVLSGVLGIKLPWLDGYDTEYFYIIDLNREVLAMNHSIHWQLGNIPRQDHLWLRAIVDSIYLDKLTISLELCPDEYTASLALELPKRNKEVGYEFDVVTPKKTGIGEARTVFLKYVRPRCPSNTFAGIQLLAQVILSMDLATYIVNDYGEKAWVD</sequence>
<comment type="caution">
    <text evidence="1">The sequence shown here is derived from an EMBL/GenBank/DDBJ whole genome shotgun (WGS) entry which is preliminary data.</text>
</comment>
<accession>A0AAE0K895</accession>
<name>A0AAE0K895_9PEZI</name>
<evidence type="ECO:0000313" key="2">
    <source>
        <dbReference type="Proteomes" id="UP001287356"/>
    </source>
</evidence>
<dbReference type="EMBL" id="JAULSN010000005">
    <property type="protein sequence ID" value="KAK3371251.1"/>
    <property type="molecule type" value="Genomic_DNA"/>
</dbReference>
<organism evidence="1 2">
    <name type="scientific">Lasiosphaeria ovina</name>
    <dbReference type="NCBI Taxonomy" id="92902"/>
    <lineage>
        <taxon>Eukaryota</taxon>
        <taxon>Fungi</taxon>
        <taxon>Dikarya</taxon>
        <taxon>Ascomycota</taxon>
        <taxon>Pezizomycotina</taxon>
        <taxon>Sordariomycetes</taxon>
        <taxon>Sordariomycetidae</taxon>
        <taxon>Sordariales</taxon>
        <taxon>Lasiosphaeriaceae</taxon>
        <taxon>Lasiosphaeria</taxon>
    </lineage>
</organism>
<evidence type="ECO:0000313" key="1">
    <source>
        <dbReference type="EMBL" id="KAK3371251.1"/>
    </source>
</evidence>
<proteinExistence type="predicted"/>
<reference evidence="1" key="1">
    <citation type="journal article" date="2023" name="Mol. Phylogenet. Evol.">
        <title>Genome-scale phylogeny and comparative genomics of the fungal order Sordariales.</title>
        <authorList>
            <person name="Hensen N."/>
            <person name="Bonometti L."/>
            <person name="Westerberg I."/>
            <person name="Brannstrom I.O."/>
            <person name="Guillou S."/>
            <person name="Cros-Aarteil S."/>
            <person name="Calhoun S."/>
            <person name="Haridas S."/>
            <person name="Kuo A."/>
            <person name="Mondo S."/>
            <person name="Pangilinan J."/>
            <person name="Riley R."/>
            <person name="LaButti K."/>
            <person name="Andreopoulos B."/>
            <person name="Lipzen A."/>
            <person name="Chen C."/>
            <person name="Yan M."/>
            <person name="Daum C."/>
            <person name="Ng V."/>
            <person name="Clum A."/>
            <person name="Steindorff A."/>
            <person name="Ohm R.A."/>
            <person name="Martin F."/>
            <person name="Silar P."/>
            <person name="Natvig D.O."/>
            <person name="Lalanne C."/>
            <person name="Gautier V."/>
            <person name="Ament-Velasquez S.L."/>
            <person name="Kruys A."/>
            <person name="Hutchinson M.I."/>
            <person name="Powell A.J."/>
            <person name="Barry K."/>
            <person name="Miller A.N."/>
            <person name="Grigoriev I.V."/>
            <person name="Debuchy R."/>
            <person name="Gladieux P."/>
            <person name="Hiltunen Thoren M."/>
            <person name="Johannesson H."/>
        </authorList>
    </citation>
    <scope>NUCLEOTIDE SEQUENCE</scope>
    <source>
        <strain evidence="1">CBS 958.72</strain>
    </source>
</reference>